<dbReference type="AlphaFoldDB" id="A0AAN5D6A2"/>
<feature type="non-terminal residue" evidence="2">
    <location>
        <position position="1"/>
    </location>
</feature>
<sequence>SAHLCILLFALADVSAFPCAENVMAIRTNCDDCGEPCACTALKCVCIEGYVRSKDGLCIRNTEATKGTSHRD</sequence>
<evidence type="ECO:0008006" key="4">
    <source>
        <dbReference type="Google" id="ProtNLM"/>
    </source>
</evidence>
<comment type="caution">
    <text evidence="2">The sequence shown here is derived from an EMBL/GenBank/DDBJ whole genome shotgun (WGS) entry which is preliminary data.</text>
</comment>
<accession>A0AAN5D6A2</accession>
<name>A0AAN5D6A2_9BILA</name>
<keyword evidence="1" id="KW-0732">Signal</keyword>
<feature type="signal peptide" evidence="1">
    <location>
        <begin position="1"/>
        <end position="16"/>
    </location>
</feature>
<dbReference type="Proteomes" id="UP001328107">
    <property type="component" value="Unassembled WGS sequence"/>
</dbReference>
<organism evidence="2 3">
    <name type="scientific">Pristionchus mayeri</name>
    <dbReference type="NCBI Taxonomy" id="1317129"/>
    <lineage>
        <taxon>Eukaryota</taxon>
        <taxon>Metazoa</taxon>
        <taxon>Ecdysozoa</taxon>
        <taxon>Nematoda</taxon>
        <taxon>Chromadorea</taxon>
        <taxon>Rhabditida</taxon>
        <taxon>Rhabditina</taxon>
        <taxon>Diplogasteromorpha</taxon>
        <taxon>Diplogasteroidea</taxon>
        <taxon>Neodiplogasteridae</taxon>
        <taxon>Pristionchus</taxon>
    </lineage>
</organism>
<gene>
    <name evidence="2" type="ORF">PMAYCL1PPCAC_27846</name>
</gene>
<reference evidence="3" key="1">
    <citation type="submission" date="2022-10" db="EMBL/GenBank/DDBJ databases">
        <title>Genome assembly of Pristionchus species.</title>
        <authorList>
            <person name="Yoshida K."/>
            <person name="Sommer R.J."/>
        </authorList>
    </citation>
    <scope>NUCLEOTIDE SEQUENCE [LARGE SCALE GENOMIC DNA]</scope>
    <source>
        <strain evidence="3">RS5460</strain>
    </source>
</reference>
<protein>
    <recommendedName>
        <fullName evidence="4">TIL domain-containing protein</fullName>
    </recommendedName>
</protein>
<evidence type="ECO:0000313" key="2">
    <source>
        <dbReference type="EMBL" id="GMR57651.1"/>
    </source>
</evidence>
<evidence type="ECO:0000313" key="3">
    <source>
        <dbReference type="Proteomes" id="UP001328107"/>
    </source>
</evidence>
<keyword evidence="3" id="KW-1185">Reference proteome</keyword>
<dbReference type="EMBL" id="BTRK01000006">
    <property type="protein sequence ID" value="GMR57651.1"/>
    <property type="molecule type" value="Genomic_DNA"/>
</dbReference>
<proteinExistence type="predicted"/>
<evidence type="ECO:0000256" key="1">
    <source>
        <dbReference type="SAM" id="SignalP"/>
    </source>
</evidence>
<feature type="chain" id="PRO_5042971586" description="TIL domain-containing protein" evidence="1">
    <location>
        <begin position="17"/>
        <end position="72"/>
    </location>
</feature>